<accession>A0A024TAL6</accession>
<dbReference type="VEuPathDB" id="FungiDB:H310_14190"/>
<dbReference type="Pfam" id="PF00787">
    <property type="entry name" value="PX"/>
    <property type="match status" value="1"/>
</dbReference>
<dbReference type="InterPro" id="IPR001683">
    <property type="entry name" value="PX_dom"/>
</dbReference>
<gene>
    <name evidence="2" type="ORF">H310_14190</name>
</gene>
<dbReference type="RefSeq" id="XP_008880221.1">
    <property type="nucleotide sequence ID" value="XM_008881999.1"/>
</dbReference>
<reference evidence="2" key="1">
    <citation type="submission" date="2013-12" db="EMBL/GenBank/DDBJ databases">
        <title>The Genome Sequence of Aphanomyces invadans NJM9701.</title>
        <authorList>
            <consortium name="The Broad Institute Genomics Platform"/>
            <person name="Russ C."/>
            <person name="Tyler B."/>
            <person name="van West P."/>
            <person name="Dieguez-Uribeondo J."/>
            <person name="Young S.K."/>
            <person name="Zeng Q."/>
            <person name="Gargeya S."/>
            <person name="Fitzgerald M."/>
            <person name="Abouelleil A."/>
            <person name="Alvarado L."/>
            <person name="Chapman S.B."/>
            <person name="Gainer-Dewar J."/>
            <person name="Goldberg J."/>
            <person name="Griggs A."/>
            <person name="Gujja S."/>
            <person name="Hansen M."/>
            <person name="Howarth C."/>
            <person name="Imamovic A."/>
            <person name="Ireland A."/>
            <person name="Larimer J."/>
            <person name="McCowan C."/>
            <person name="Murphy C."/>
            <person name="Pearson M."/>
            <person name="Poon T.W."/>
            <person name="Priest M."/>
            <person name="Roberts A."/>
            <person name="Saif S."/>
            <person name="Shea T."/>
            <person name="Sykes S."/>
            <person name="Wortman J."/>
            <person name="Nusbaum C."/>
            <person name="Birren B."/>
        </authorList>
    </citation>
    <scope>NUCLEOTIDE SEQUENCE [LARGE SCALE GENOMIC DNA]</scope>
    <source>
        <strain evidence="2">NJM9701</strain>
    </source>
</reference>
<dbReference type="GO" id="GO:0035091">
    <property type="term" value="F:phosphatidylinositol binding"/>
    <property type="evidence" value="ECO:0007669"/>
    <property type="project" value="InterPro"/>
</dbReference>
<dbReference type="CDD" id="cd06093">
    <property type="entry name" value="PX_domain"/>
    <property type="match status" value="1"/>
</dbReference>
<dbReference type="EMBL" id="KI914013">
    <property type="protein sequence ID" value="ETV91190.1"/>
    <property type="molecule type" value="Genomic_DNA"/>
</dbReference>
<dbReference type="Gene3D" id="3.30.1520.10">
    <property type="entry name" value="Phox-like domain"/>
    <property type="match status" value="1"/>
</dbReference>
<name>A0A024TAL6_9STRA</name>
<dbReference type="OrthoDB" id="77834at2759"/>
<dbReference type="GeneID" id="20091240"/>
<proteinExistence type="predicted"/>
<protein>
    <recommendedName>
        <fullName evidence="1">PX domain-containing protein</fullName>
    </recommendedName>
</protein>
<feature type="domain" description="PX" evidence="1">
    <location>
        <begin position="128"/>
        <end position="191"/>
    </location>
</feature>
<sequence length="205" mass="22113">MSCGSLGPSTASPTARSAYTLKFPDQHTRPTMGCLQSTLATEPVDVDASHLNTNPVLEDFPKTVEPVEVMAADDSVPSPGLVDAPGPVEDVASVGTHHDAIEAPQAKAFEILDDVVHIQGVVHYTVQRHDGVKVQKRYNEFKQLHDTLCQTRGCEGMPQAGVWTALQRTNPALVADRRAKFELLLNKWAADDANNAVLAAFMAES</sequence>
<organism evidence="2">
    <name type="scientific">Aphanomyces invadans</name>
    <dbReference type="NCBI Taxonomy" id="157072"/>
    <lineage>
        <taxon>Eukaryota</taxon>
        <taxon>Sar</taxon>
        <taxon>Stramenopiles</taxon>
        <taxon>Oomycota</taxon>
        <taxon>Saprolegniomycetes</taxon>
        <taxon>Saprolegniales</taxon>
        <taxon>Verrucalvaceae</taxon>
        <taxon>Aphanomyces</taxon>
    </lineage>
</organism>
<dbReference type="SUPFAM" id="SSF64268">
    <property type="entry name" value="PX domain"/>
    <property type="match status" value="1"/>
</dbReference>
<evidence type="ECO:0000259" key="1">
    <source>
        <dbReference type="Pfam" id="PF00787"/>
    </source>
</evidence>
<dbReference type="InterPro" id="IPR036871">
    <property type="entry name" value="PX_dom_sf"/>
</dbReference>
<evidence type="ECO:0000313" key="2">
    <source>
        <dbReference type="EMBL" id="ETV91190.1"/>
    </source>
</evidence>
<dbReference type="AlphaFoldDB" id="A0A024TAL6"/>